<dbReference type="Proteomes" id="UP001147653">
    <property type="component" value="Unassembled WGS sequence"/>
</dbReference>
<dbReference type="AlphaFoldDB" id="A0A9X3NDD6"/>
<evidence type="ECO:0000256" key="1">
    <source>
        <dbReference type="SAM" id="Phobius"/>
    </source>
</evidence>
<name>A0A9X3NDD6_9ACTN</name>
<keyword evidence="1" id="KW-1133">Transmembrane helix</keyword>
<comment type="caution">
    <text evidence="2">The sequence shown here is derived from an EMBL/GenBank/DDBJ whole genome shotgun (WGS) entry which is preliminary data.</text>
</comment>
<protein>
    <submittedName>
        <fullName evidence="2">Uncharacterized protein</fullName>
    </submittedName>
</protein>
<sequence>MTRVQWLALGGYVALVYLALGPPLNDGTLNATVVALAHLLLGLGVARWWVLGVPVAVALAGLYLATDDFGLLALFGGPICVLLTAVGRGLAYAPPKLRAGVAALCAALIAFAFLGDVVTELRKGPPLPATVQRELPVQYSLVVLCPWSDEDQTRARASIDVLIRELDARPDHTLTYTVHWAHGDEDVRDITVRQLADITLDDLEHGDVRGPCAPDLQRRIRAAL</sequence>
<evidence type="ECO:0000313" key="2">
    <source>
        <dbReference type="EMBL" id="MDA0183129.1"/>
    </source>
</evidence>
<keyword evidence="3" id="KW-1185">Reference proteome</keyword>
<keyword evidence="1" id="KW-0812">Transmembrane</keyword>
<reference evidence="2" key="1">
    <citation type="submission" date="2022-10" db="EMBL/GenBank/DDBJ databases">
        <title>The WGS of Solirubrobacter phytolaccae KCTC 29190.</title>
        <authorList>
            <person name="Jiang Z."/>
        </authorList>
    </citation>
    <scope>NUCLEOTIDE SEQUENCE</scope>
    <source>
        <strain evidence="2">KCTC 29190</strain>
    </source>
</reference>
<feature type="transmembrane region" description="Helical" evidence="1">
    <location>
        <begin position="97"/>
        <end position="118"/>
    </location>
</feature>
<organism evidence="2 3">
    <name type="scientific">Solirubrobacter phytolaccae</name>
    <dbReference type="NCBI Taxonomy" id="1404360"/>
    <lineage>
        <taxon>Bacteria</taxon>
        <taxon>Bacillati</taxon>
        <taxon>Actinomycetota</taxon>
        <taxon>Thermoleophilia</taxon>
        <taxon>Solirubrobacterales</taxon>
        <taxon>Solirubrobacteraceae</taxon>
        <taxon>Solirubrobacter</taxon>
    </lineage>
</organism>
<keyword evidence="1" id="KW-0472">Membrane</keyword>
<dbReference type="RefSeq" id="WP_270027514.1">
    <property type="nucleotide sequence ID" value="NZ_JAPDDP010000047.1"/>
</dbReference>
<dbReference type="EMBL" id="JAPDDP010000047">
    <property type="protein sequence ID" value="MDA0183129.1"/>
    <property type="molecule type" value="Genomic_DNA"/>
</dbReference>
<accession>A0A9X3NDD6</accession>
<proteinExistence type="predicted"/>
<evidence type="ECO:0000313" key="3">
    <source>
        <dbReference type="Proteomes" id="UP001147653"/>
    </source>
</evidence>
<feature type="transmembrane region" description="Helical" evidence="1">
    <location>
        <begin position="71"/>
        <end position="91"/>
    </location>
</feature>
<feature type="transmembrane region" description="Helical" evidence="1">
    <location>
        <begin position="7"/>
        <end position="25"/>
    </location>
</feature>
<gene>
    <name evidence="2" type="ORF">OJ997_22660</name>
</gene>